<dbReference type="InterPro" id="IPR035979">
    <property type="entry name" value="RBD_domain_sf"/>
</dbReference>
<evidence type="ECO:0000256" key="1">
    <source>
        <dbReference type="SAM" id="MobiDB-lite"/>
    </source>
</evidence>
<reference evidence="2 3" key="1">
    <citation type="submission" date="2023-01" db="EMBL/GenBank/DDBJ databases">
        <title>Analysis of 21 Apiospora genomes using comparative genomics revels a genus with tremendous synthesis potential of carbohydrate active enzymes and secondary metabolites.</title>
        <authorList>
            <person name="Sorensen T."/>
        </authorList>
    </citation>
    <scope>NUCLEOTIDE SEQUENCE [LARGE SCALE GENOMIC DNA]</scope>
    <source>
        <strain evidence="2 3">CBS 114990</strain>
    </source>
</reference>
<accession>A0ABR1V614</accession>
<name>A0ABR1V614_9PEZI</name>
<evidence type="ECO:0000313" key="3">
    <source>
        <dbReference type="Proteomes" id="UP001433268"/>
    </source>
</evidence>
<dbReference type="GeneID" id="92050767"/>
<evidence type="ECO:0008006" key="4">
    <source>
        <dbReference type="Google" id="ProtNLM"/>
    </source>
</evidence>
<organism evidence="2 3">
    <name type="scientific">Apiospora hydei</name>
    <dbReference type="NCBI Taxonomy" id="1337664"/>
    <lineage>
        <taxon>Eukaryota</taxon>
        <taxon>Fungi</taxon>
        <taxon>Dikarya</taxon>
        <taxon>Ascomycota</taxon>
        <taxon>Pezizomycotina</taxon>
        <taxon>Sordariomycetes</taxon>
        <taxon>Xylariomycetidae</taxon>
        <taxon>Amphisphaeriales</taxon>
        <taxon>Apiosporaceae</taxon>
        <taxon>Apiospora</taxon>
    </lineage>
</organism>
<feature type="region of interest" description="Disordered" evidence="1">
    <location>
        <begin position="1"/>
        <end position="109"/>
    </location>
</feature>
<keyword evidence="3" id="KW-1185">Reference proteome</keyword>
<comment type="caution">
    <text evidence="2">The sequence shown here is derived from an EMBL/GenBank/DDBJ whole genome shotgun (WGS) entry which is preliminary data.</text>
</comment>
<dbReference type="Proteomes" id="UP001433268">
    <property type="component" value="Unassembled WGS sequence"/>
</dbReference>
<dbReference type="EMBL" id="JAQQWN010000009">
    <property type="protein sequence ID" value="KAK8066646.1"/>
    <property type="molecule type" value="Genomic_DNA"/>
</dbReference>
<sequence length="296" mass="32178">MDQDKTIPGFVAPDSNKALAMRAPARTHENEHSPSSQVDGHHTLASLVADSVAEDTAKGTVDGTKQLSPTDGPDATSIIPSPPRFVPRPVPAAHTTVGGNRHASTKYRGNRLAPSNISAAIPEEQSCALFIRNLPPWLTYAQLFAAFRGVGRFASVHINQANQEHATSAARDRASAAELMRRIENGEMVLDGYLANAVWGRVRVPAKPHVGGSRAIRVTGHPFVVNTEHLLSYFNAHFHCNLEGMRLVNRGYATATVEVEFASFTNQAENAFRLIRKDGVFNGDRVSVNYIHDPCE</sequence>
<protein>
    <recommendedName>
        <fullName evidence="4">RRM domain-containing protein</fullName>
    </recommendedName>
</protein>
<dbReference type="RefSeq" id="XP_066663399.1">
    <property type="nucleotide sequence ID" value="XM_066817707.1"/>
</dbReference>
<dbReference type="SUPFAM" id="SSF54928">
    <property type="entry name" value="RNA-binding domain, RBD"/>
    <property type="match status" value="1"/>
</dbReference>
<gene>
    <name evidence="2" type="ORF">PG997_013393</name>
</gene>
<dbReference type="Gene3D" id="3.30.70.330">
    <property type="match status" value="1"/>
</dbReference>
<feature type="compositionally biased region" description="Pro residues" evidence="1">
    <location>
        <begin position="80"/>
        <end position="90"/>
    </location>
</feature>
<evidence type="ECO:0000313" key="2">
    <source>
        <dbReference type="EMBL" id="KAK8066646.1"/>
    </source>
</evidence>
<proteinExistence type="predicted"/>
<dbReference type="InterPro" id="IPR012677">
    <property type="entry name" value="Nucleotide-bd_a/b_plait_sf"/>
</dbReference>